<keyword evidence="3 4" id="KW-0456">Lyase</keyword>
<dbReference type="PANTHER" id="PTHR12599">
    <property type="entry name" value="PTERIN-4-ALPHA-CARBINOLAMINE DEHYDRATASE"/>
    <property type="match status" value="1"/>
</dbReference>
<gene>
    <name evidence="5" type="ORF">DES47_10553</name>
</gene>
<proteinExistence type="inferred from homology"/>
<dbReference type="SUPFAM" id="SSF55248">
    <property type="entry name" value="PCD-like"/>
    <property type="match status" value="1"/>
</dbReference>
<dbReference type="InParanoid" id="A0A4R6QJK3"/>
<evidence type="ECO:0000256" key="2">
    <source>
        <dbReference type="ARBA" id="ARBA00006472"/>
    </source>
</evidence>
<evidence type="ECO:0000256" key="1">
    <source>
        <dbReference type="ARBA" id="ARBA00001554"/>
    </source>
</evidence>
<dbReference type="EMBL" id="SNXS01000005">
    <property type="protein sequence ID" value="TDP63053.1"/>
    <property type="molecule type" value="Genomic_DNA"/>
</dbReference>
<dbReference type="GO" id="GO:0008124">
    <property type="term" value="F:4-alpha-hydroxytetrahydrobiopterin dehydratase activity"/>
    <property type="evidence" value="ECO:0007669"/>
    <property type="project" value="UniProtKB-UniRule"/>
</dbReference>
<comment type="similarity">
    <text evidence="2 4">Belongs to the pterin-4-alpha-carbinolamine dehydratase family.</text>
</comment>
<protein>
    <recommendedName>
        <fullName evidence="4">Putative pterin-4-alpha-carbinolamine dehydratase</fullName>
        <shortName evidence="4">PHS</shortName>
        <ecNumber evidence="4">4.2.1.96</ecNumber>
    </recommendedName>
    <alternativeName>
        <fullName evidence="4">4-alpha-hydroxy-tetrahydropterin dehydratase</fullName>
    </alternativeName>
    <alternativeName>
        <fullName evidence="4">Pterin carbinolamine dehydratase</fullName>
        <shortName evidence="4">PCD</shortName>
    </alternativeName>
</protein>
<accession>A0A4R6QJK3</accession>
<dbReference type="HAMAP" id="MF_00434">
    <property type="entry name" value="Pterin_4_alpha"/>
    <property type="match status" value="1"/>
</dbReference>
<evidence type="ECO:0000313" key="6">
    <source>
        <dbReference type="Proteomes" id="UP000295361"/>
    </source>
</evidence>
<evidence type="ECO:0000256" key="3">
    <source>
        <dbReference type="ARBA" id="ARBA00023239"/>
    </source>
</evidence>
<dbReference type="NCBIfam" id="NF002017">
    <property type="entry name" value="PRK00823.1-2"/>
    <property type="match status" value="1"/>
</dbReference>
<dbReference type="InterPro" id="IPR001533">
    <property type="entry name" value="Pterin_deHydtase"/>
</dbReference>
<keyword evidence="6" id="KW-1185">Reference proteome</keyword>
<name>A0A4R6QJK3_9BURK</name>
<evidence type="ECO:0000256" key="4">
    <source>
        <dbReference type="HAMAP-Rule" id="MF_00434"/>
    </source>
</evidence>
<dbReference type="Proteomes" id="UP000295361">
    <property type="component" value="Unassembled WGS sequence"/>
</dbReference>
<sequence length="109" mass="12107">MTLADLPTHCSNEVTALSEAEVSDLLDQISGWRLTQGALERRINFPNFHQTMAFVNAVAQLANEQDHHPDMHIAYGRCVVRFNTHSVRGISVNDFICAQLVNAMQPTSA</sequence>
<reference evidence="5 6" key="1">
    <citation type="submission" date="2019-03" db="EMBL/GenBank/DDBJ databases">
        <title>Genomic Encyclopedia of Type Strains, Phase IV (KMG-IV): sequencing the most valuable type-strain genomes for metagenomic binning, comparative biology and taxonomic classification.</title>
        <authorList>
            <person name="Goeker M."/>
        </authorList>
    </citation>
    <scope>NUCLEOTIDE SEQUENCE [LARGE SCALE GENOMIC DNA]</scope>
    <source>
        <strain evidence="5 6">DSM 16998</strain>
    </source>
</reference>
<comment type="caution">
    <text evidence="5">The sequence shown here is derived from an EMBL/GenBank/DDBJ whole genome shotgun (WGS) entry which is preliminary data.</text>
</comment>
<comment type="catalytic activity">
    <reaction evidence="1 4">
        <text>(4aS,6R)-4a-hydroxy-L-erythro-5,6,7,8-tetrahydrobiopterin = (6R)-L-erythro-6,7-dihydrobiopterin + H2O</text>
        <dbReference type="Rhea" id="RHEA:11920"/>
        <dbReference type="ChEBI" id="CHEBI:15377"/>
        <dbReference type="ChEBI" id="CHEBI:15642"/>
        <dbReference type="ChEBI" id="CHEBI:43120"/>
        <dbReference type="EC" id="4.2.1.96"/>
    </reaction>
</comment>
<evidence type="ECO:0000313" key="5">
    <source>
        <dbReference type="EMBL" id="TDP63053.1"/>
    </source>
</evidence>
<organism evidence="5 6">
    <name type="scientific">Roseateles toxinivorans</name>
    <dbReference type="NCBI Taxonomy" id="270368"/>
    <lineage>
        <taxon>Bacteria</taxon>
        <taxon>Pseudomonadati</taxon>
        <taxon>Pseudomonadota</taxon>
        <taxon>Betaproteobacteria</taxon>
        <taxon>Burkholderiales</taxon>
        <taxon>Sphaerotilaceae</taxon>
        <taxon>Roseateles</taxon>
    </lineage>
</organism>
<dbReference type="OrthoDB" id="9794987at2"/>
<dbReference type="EC" id="4.2.1.96" evidence="4"/>
<dbReference type="Gene3D" id="3.30.1360.20">
    <property type="entry name" value="Transcriptional coactivator/pterin dehydratase"/>
    <property type="match status" value="1"/>
</dbReference>
<dbReference type="PANTHER" id="PTHR12599:SF0">
    <property type="entry name" value="PTERIN-4-ALPHA-CARBINOLAMINE DEHYDRATASE"/>
    <property type="match status" value="1"/>
</dbReference>
<dbReference type="InterPro" id="IPR036428">
    <property type="entry name" value="PCD_sf"/>
</dbReference>
<dbReference type="Pfam" id="PF01329">
    <property type="entry name" value="Pterin_4a"/>
    <property type="match status" value="1"/>
</dbReference>
<dbReference type="AlphaFoldDB" id="A0A4R6QJK3"/>
<dbReference type="RefSeq" id="WP_133702249.1">
    <property type="nucleotide sequence ID" value="NZ_SNXS01000005.1"/>
</dbReference>
<dbReference type="GO" id="GO:0006729">
    <property type="term" value="P:tetrahydrobiopterin biosynthetic process"/>
    <property type="evidence" value="ECO:0007669"/>
    <property type="project" value="InterPro"/>
</dbReference>